<evidence type="ECO:0000313" key="1">
    <source>
        <dbReference type="EMBL" id="SFG24909.1"/>
    </source>
</evidence>
<dbReference type="Gene3D" id="2.30.110.10">
    <property type="entry name" value="Electron Transport, Fmn-binding Protein, Chain A"/>
    <property type="match status" value="1"/>
</dbReference>
<reference evidence="1 2" key="1">
    <citation type="submission" date="2016-10" db="EMBL/GenBank/DDBJ databases">
        <authorList>
            <person name="de Groot N.N."/>
        </authorList>
    </citation>
    <scope>NUCLEOTIDE SEQUENCE [LARGE SCALE GENOMIC DNA]</scope>
    <source>
        <strain>J11</strain>
        <strain evidence="2">PG 39</strain>
    </source>
</reference>
<sequence>MGHMCSYDDLIKHLTPEESFEKLRGEQLGRVVVRRSDEMEIFPVNYVVDEKNNIYFRSAEGSKLFTIALNHEVLFEVDSHTEETAWSVVVKGDAEVVQDLDEIHRADALPLRAWIPTLKYNYVRITAEKVTGRAFQLGEEPERY</sequence>
<dbReference type="Pfam" id="PF12900">
    <property type="entry name" value="Pyridox_ox_2"/>
    <property type="match status" value="1"/>
</dbReference>
<evidence type="ECO:0000313" key="2">
    <source>
        <dbReference type="Proteomes" id="UP000199065"/>
    </source>
</evidence>
<dbReference type="AlphaFoldDB" id="A0A1I2QC01"/>
<keyword evidence="2" id="KW-1185">Reference proteome</keyword>
<accession>A0A1I2QC01</accession>
<dbReference type="EMBL" id="FOPJ01000002">
    <property type="protein sequence ID" value="SFG24909.1"/>
    <property type="molecule type" value="Genomic_DNA"/>
</dbReference>
<dbReference type="SUPFAM" id="SSF50475">
    <property type="entry name" value="FMN-binding split barrel"/>
    <property type="match status" value="1"/>
</dbReference>
<gene>
    <name evidence="1" type="ORF">SAMN05660282_00343</name>
</gene>
<dbReference type="InterPro" id="IPR024747">
    <property type="entry name" value="Pyridox_Oxase-rel"/>
</dbReference>
<dbReference type="STRING" id="185761.SAMN05660282_00343"/>
<protein>
    <submittedName>
        <fullName evidence="1">Pyridoxamine 5'-phosphate oxidase</fullName>
    </submittedName>
</protein>
<name>A0A1I2QC01_9CORY</name>
<dbReference type="Proteomes" id="UP000199065">
    <property type="component" value="Unassembled WGS sequence"/>
</dbReference>
<proteinExistence type="predicted"/>
<organism evidence="1 2">
    <name type="scientific">Corynebacterium spheniscorum</name>
    <dbReference type="NCBI Taxonomy" id="185761"/>
    <lineage>
        <taxon>Bacteria</taxon>
        <taxon>Bacillati</taxon>
        <taxon>Actinomycetota</taxon>
        <taxon>Actinomycetes</taxon>
        <taxon>Mycobacteriales</taxon>
        <taxon>Corynebacteriaceae</taxon>
        <taxon>Corynebacterium</taxon>
    </lineage>
</organism>
<dbReference type="InterPro" id="IPR012349">
    <property type="entry name" value="Split_barrel_FMN-bd"/>
</dbReference>